<keyword evidence="1" id="KW-0472">Membrane</keyword>
<dbReference type="EMBL" id="RJKM01000001">
    <property type="protein sequence ID" value="ROP41682.1"/>
    <property type="molecule type" value="Genomic_DNA"/>
</dbReference>
<reference evidence="2 3" key="1">
    <citation type="submission" date="2018-11" db="EMBL/GenBank/DDBJ databases">
        <title>Sequencing the genomes of 1000 actinobacteria strains.</title>
        <authorList>
            <person name="Klenk H.-P."/>
        </authorList>
    </citation>
    <scope>NUCLEOTIDE SEQUENCE [LARGE SCALE GENOMIC DNA]</scope>
    <source>
        <strain evidence="2 3">DSM 44231</strain>
    </source>
</reference>
<gene>
    <name evidence="2" type="ORF">EDD40_7118</name>
</gene>
<proteinExistence type="predicted"/>
<evidence type="ECO:0000256" key="1">
    <source>
        <dbReference type="SAM" id="Phobius"/>
    </source>
</evidence>
<dbReference type="AlphaFoldDB" id="A0A3N1HH87"/>
<evidence type="ECO:0000313" key="3">
    <source>
        <dbReference type="Proteomes" id="UP000268727"/>
    </source>
</evidence>
<name>A0A3N1HH87_9PSEU</name>
<dbReference type="RefSeq" id="WP_123746746.1">
    <property type="nucleotide sequence ID" value="NZ_RJKM01000001.1"/>
</dbReference>
<keyword evidence="1" id="KW-0812">Transmembrane</keyword>
<keyword evidence="3" id="KW-1185">Reference proteome</keyword>
<dbReference type="Proteomes" id="UP000268727">
    <property type="component" value="Unassembled WGS sequence"/>
</dbReference>
<comment type="caution">
    <text evidence="2">The sequence shown here is derived from an EMBL/GenBank/DDBJ whole genome shotgun (WGS) entry which is preliminary data.</text>
</comment>
<sequence length="74" mass="7513">MRRAGSWKWVVGPAAVAALLVLVGAGGAIGWRVGRLAGAWIGAGAGLLAAVLLLVVVDRFGSALATPPDERHRS</sequence>
<keyword evidence="1" id="KW-1133">Transmembrane helix</keyword>
<accession>A0A3N1HH87</accession>
<evidence type="ECO:0000313" key="2">
    <source>
        <dbReference type="EMBL" id="ROP41682.1"/>
    </source>
</evidence>
<organism evidence="2 3">
    <name type="scientific">Saccharothrix texasensis</name>
    <dbReference type="NCBI Taxonomy" id="103734"/>
    <lineage>
        <taxon>Bacteria</taxon>
        <taxon>Bacillati</taxon>
        <taxon>Actinomycetota</taxon>
        <taxon>Actinomycetes</taxon>
        <taxon>Pseudonocardiales</taxon>
        <taxon>Pseudonocardiaceae</taxon>
        <taxon>Saccharothrix</taxon>
    </lineage>
</organism>
<protein>
    <submittedName>
        <fullName evidence="2">Uncharacterized protein</fullName>
    </submittedName>
</protein>
<feature type="transmembrane region" description="Helical" evidence="1">
    <location>
        <begin position="37"/>
        <end position="57"/>
    </location>
</feature>